<keyword evidence="2" id="KW-0812">Transmembrane</keyword>
<reference evidence="4" key="1">
    <citation type="submission" date="2017-02" db="UniProtKB">
        <authorList>
            <consortium name="WormBaseParasite"/>
        </authorList>
    </citation>
    <scope>IDENTIFICATION</scope>
</reference>
<protein>
    <submittedName>
        <fullName evidence="4">Uncharacterized protein</fullName>
    </submittedName>
</protein>
<dbReference type="AlphaFoldDB" id="A0A0M3HX37"/>
<keyword evidence="2" id="KW-1133">Transmembrane helix</keyword>
<evidence type="ECO:0000313" key="4">
    <source>
        <dbReference type="WBParaSite" id="ALUE_0000782001-mRNA-1"/>
    </source>
</evidence>
<feature type="compositionally biased region" description="Basic and acidic residues" evidence="1">
    <location>
        <begin position="78"/>
        <end position="100"/>
    </location>
</feature>
<dbReference type="WBParaSite" id="ALUE_0000782001-mRNA-1">
    <property type="protein sequence ID" value="ALUE_0000782001-mRNA-1"/>
    <property type="gene ID" value="ALUE_0000782001"/>
</dbReference>
<evidence type="ECO:0000313" key="3">
    <source>
        <dbReference type="Proteomes" id="UP000036681"/>
    </source>
</evidence>
<proteinExistence type="predicted"/>
<dbReference type="Proteomes" id="UP000036681">
    <property type="component" value="Unplaced"/>
</dbReference>
<sequence>MGERISFVDSFETTRVAKIHKEQSANVTAVVPIKPVYKREGFLVLVGIIGGYWLITVILTIALYLMFIYESESEEESTEKKAEKGGGAKAEGPKEKNVHR</sequence>
<evidence type="ECO:0000256" key="1">
    <source>
        <dbReference type="SAM" id="MobiDB-lite"/>
    </source>
</evidence>
<name>A0A0M3HX37_ASCLU</name>
<feature type="transmembrane region" description="Helical" evidence="2">
    <location>
        <begin position="42"/>
        <end position="69"/>
    </location>
</feature>
<accession>A0A0M3HX37</accession>
<feature type="region of interest" description="Disordered" evidence="1">
    <location>
        <begin position="74"/>
        <end position="100"/>
    </location>
</feature>
<keyword evidence="2" id="KW-0472">Membrane</keyword>
<keyword evidence="3" id="KW-1185">Reference proteome</keyword>
<evidence type="ECO:0000256" key="2">
    <source>
        <dbReference type="SAM" id="Phobius"/>
    </source>
</evidence>
<organism evidence="3 4">
    <name type="scientific">Ascaris lumbricoides</name>
    <name type="common">Giant roundworm</name>
    <dbReference type="NCBI Taxonomy" id="6252"/>
    <lineage>
        <taxon>Eukaryota</taxon>
        <taxon>Metazoa</taxon>
        <taxon>Ecdysozoa</taxon>
        <taxon>Nematoda</taxon>
        <taxon>Chromadorea</taxon>
        <taxon>Rhabditida</taxon>
        <taxon>Spirurina</taxon>
        <taxon>Ascaridomorpha</taxon>
        <taxon>Ascaridoidea</taxon>
        <taxon>Ascarididae</taxon>
        <taxon>Ascaris</taxon>
    </lineage>
</organism>